<evidence type="ECO:0000313" key="2">
    <source>
        <dbReference type="Proteomes" id="UP001595648"/>
    </source>
</evidence>
<dbReference type="EMBL" id="JBHRVD010000001">
    <property type="protein sequence ID" value="MFC3326948.1"/>
    <property type="molecule type" value="Genomic_DNA"/>
</dbReference>
<keyword evidence="2" id="KW-1185">Reference proteome</keyword>
<comment type="caution">
    <text evidence="1">The sequence shown here is derived from an EMBL/GenBank/DDBJ whole genome shotgun (WGS) entry which is preliminary data.</text>
</comment>
<protein>
    <submittedName>
        <fullName evidence="1">Uncharacterized protein</fullName>
    </submittedName>
</protein>
<reference evidence="2" key="1">
    <citation type="journal article" date="2019" name="Int. J. Syst. Evol. Microbiol.">
        <title>The Global Catalogue of Microorganisms (GCM) 10K type strain sequencing project: providing services to taxonomists for standard genome sequencing and annotation.</title>
        <authorList>
            <consortium name="The Broad Institute Genomics Platform"/>
            <consortium name="The Broad Institute Genome Sequencing Center for Infectious Disease"/>
            <person name="Wu L."/>
            <person name="Ma J."/>
        </authorList>
    </citation>
    <scope>NUCLEOTIDE SEQUENCE [LARGE SCALE GENOMIC DNA]</scope>
    <source>
        <strain evidence="2">ICMP 19515</strain>
    </source>
</reference>
<proteinExistence type="predicted"/>
<sequence length="237" mass="26586">MKFSGLYEFTGAGLDAFQEAFHGLLEEDAVSLDNPAIAKRIDGTHGFEVIEWVTSRDMAAAIFKSAGKNNINTLFDRPGLWAWLAFVCRDIVYPRRKDGKRKLGEVHRWYPSEASDFQKGQRHLIRMPVLLLSSFGSNADHLLLGPPSVPGEVREQLTSQQDMFHPAFQAAAKTLYFDPTTGKLRRGSGTKKGGSSRRLATVRKQLDVTWDLFALSPEQILEKLPKEFDKFKTAKSA</sequence>
<dbReference type="RefSeq" id="WP_378986180.1">
    <property type="nucleotide sequence ID" value="NZ_JBHRVD010000001.1"/>
</dbReference>
<organism evidence="1 2">
    <name type="scientific">Mesorhizobium cantuariense</name>
    <dbReference type="NCBI Taxonomy" id="1300275"/>
    <lineage>
        <taxon>Bacteria</taxon>
        <taxon>Pseudomonadati</taxon>
        <taxon>Pseudomonadota</taxon>
        <taxon>Alphaproteobacteria</taxon>
        <taxon>Hyphomicrobiales</taxon>
        <taxon>Phyllobacteriaceae</taxon>
        <taxon>Mesorhizobium</taxon>
    </lineage>
</organism>
<name>A0ABV7N294_9HYPH</name>
<evidence type="ECO:0000313" key="1">
    <source>
        <dbReference type="EMBL" id="MFC3326948.1"/>
    </source>
</evidence>
<accession>A0ABV7N294</accession>
<dbReference type="Proteomes" id="UP001595648">
    <property type="component" value="Unassembled WGS sequence"/>
</dbReference>
<gene>
    <name evidence="1" type="ORF">ACFOJ9_35085</name>
</gene>